<sequence>MVEVLSGAERRRRRAPQEKITIIQQTMEPGIRTMLDGSNIGSSPQMRGTLTPSQRR</sequence>
<dbReference type="Proteomes" id="UP001357437">
    <property type="component" value="Unassembled WGS sequence"/>
</dbReference>
<protein>
    <submittedName>
        <fullName evidence="2">Uncharacterized protein</fullName>
    </submittedName>
</protein>
<dbReference type="RefSeq" id="WP_175637237.1">
    <property type="nucleotide sequence ID" value="NZ_CP042930.1"/>
</dbReference>
<evidence type="ECO:0000313" key="3">
    <source>
        <dbReference type="Proteomes" id="UP001357437"/>
    </source>
</evidence>
<evidence type="ECO:0000256" key="1">
    <source>
        <dbReference type="SAM" id="MobiDB-lite"/>
    </source>
</evidence>
<feature type="region of interest" description="Disordered" evidence="1">
    <location>
        <begin position="33"/>
        <end position="56"/>
    </location>
</feature>
<dbReference type="EMBL" id="JAYMCU010000012">
    <property type="protein sequence ID" value="MEC3936318.1"/>
    <property type="molecule type" value="Genomic_DNA"/>
</dbReference>
<gene>
    <name evidence="2" type="ORF">VOF76_09085</name>
</gene>
<organism evidence="2 3">
    <name type="scientific">Leclercia adecarboxylata</name>
    <dbReference type="NCBI Taxonomy" id="83655"/>
    <lineage>
        <taxon>Bacteria</taxon>
        <taxon>Pseudomonadati</taxon>
        <taxon>Pseudomonadota</taxon>
        <taxon>Gammaproteobacteria</taxon>
        <taxon>Enterobacterales</taxon>
        <taxon>Enterobacteriaceae</taxon>
        <taxon>Leclercia</taxon>
    </lineage>
</organism>
<feature type="compositionally biased region" description="Polar residues" evidence="1">
    <location>
        <begin position="39"/>
        <end position="56"/>
    </location>
</feature>
<comment type="caution">
    <text evidence="2">The sequence shown here is derived from an EMBL/GenBank/DDBJ whole genome shotgun (WGS) entry which is preliminary data.</text>
</comment>
<accession>A0ABU6I420</accession>
<proteinExistence type="predicted"/>
<evidence type="ECO:0000313" key="2">
    <source>
        <dbReference type="EMBL" id="MEC3936318.1"/>
    </source>
</evidence>
<reference evidence="2 3" key="1">
    <citation type="submission" date="2024-01" db="EMBL/GenBank/DDBJ databases">
        <title>Comparative Genomics of Leclercia adecarboxylata Strains Isolated from Several Sources.</title>
        <authorList>
            <person name="Yescas-Zazueta V."/>
            <person name="Balbuena-Alonso M.G."/>
            <person name="Valencia D."/>
            <person name="Mendez-Pfeiffer P.A."/>
            <person name="Ballesteros-Monrreal M.G."/>
            <person name="Rocha-Gracia R.D.C."/>
            <person name="Barrios-Villa E."/>
        </authorList>
    </citation>
    <scope>NUCLEOTIDE SEQUENCE [LARGE SCALE GENOMIC DNA]</scope>
    <source>
        <strain evidence="2 3">33MEM</strain>
    </source>
</reference>
<keyword evidence="3" id="KW-1185">Reference proteome</keyword>
<name>A0ABU6I420_9ENTR</name>